<evidence type="ECO:0000256" key="7">
    <source>
        <dbReference type="ARBA" id="ARBA00022679"/>
    </source>
</evidence>
<keyword evidence="9" id="KW-0315">Glutamine amidotransferase</keyword>
<feature type="domain" description="SIS" evidence="13">
    <location>
        <begin position="465"/>
        <end position="607"/>
    </location>
</feature>
<comment type="caution">
    <text evidence="14">The sequence shown here is derived from an EMBL/GenBank/DDBJ whole genome shotgun (WGS) entry which is preliminary data.</text>
</comment>
<dbReference type="CDD" id="cd00714">
    <property type="entry name" value="GFAT"/>
    <property type="match status" value="1"/>
</dbReference>
<dbReference type="Pfam" id="PF13522">
    <property type="entry name" value="GATase_6"/>
    <property type="match status" value="1"/>
</dbReference>
<evidence type="ECO:0000256" key="2">
    <source>
        <dbReference type="ARBA" id="ARBA00004496"/>
    </source>
</evidence>
<accession>A0ABD4Z7F2</accession>
<evidence type="ECO:0000256" key="9">
    <source>
        <dbReference type="ARBA" id="ARBA00022962"/>
    </source>
</evidence>
<dbReference type="Gene3D" id="3.40.50.10490">
    <property type="entry name" value="Glucose-6-phosphate isomerase like protein, domain 1"/>
    <property type="match status" value="2"/>
</dbReference>
<dbReference type="InterPro" id="IPR047084">
    <property type="entry name" value="GFAT_N"/>
</dbReference>
<feature type="active site" description="For Fru-6P isomerization activity" evidence="11">
    <location>
        <position position="612"/>
    </location>
</feature>
<dbReference type="PROSITE" id="PS51464">
    <property type="entry name" value="SIS"/>
    <property type="match status" value="2"/>
</dbReference>
<evidence type="ECO:0000313" key="15">
    <source>
        <dbReference type="Proteomes" id="UP001529235"/>
    </source>
</evidence>
<dbReference type="GO" id="GO:0005737">
    <property type="term" value="C:cytoplasm"/>
    <property type="evidence" value="ECO:0007669"/>
    <property type="project" value="UniProtKB-SubCell"/>
</dbReference>
<keyword evidence="7 11" id="KW-0808">Transferase</keyword>
<dbReference type="Gene3D" id="3.60.20.10">
    <property type="entry name" value="Glutamine Phosphoribosylpyrophosphate, subunit 1, domain 1"/>
    <property type="match status" value="1"/>
</dbReference>
<dbReference type="Pfam" id="PF01380">
    <property type="entry name" value="SIS"/>
    <property type="match status" value="2"/>
</dbReference>
<evidence type="ECO:0000256" key="11">
    <source>
        <dbReference type="HAMAP-Rule" id="MF_00164"/>
    </source>
</evidence>
<evidence type="ECO:0000313" key="14">
    <source>
        <dbReference type="EMBL" id="MDK6028932.1"/>
    </source>
</evidence>
<proteinExistence type="inferred from homology"/>
<dbReference type="SUPFAM" id="SSF53697">
    <property type="entry name" value="SIS domain"/>
    <property type="match status" value="1"/>
</dbReference>
<dbReference type="InterPro" id="IPR029055">
    <property type="entry name" value="Ntn_hydrolases_N"/>
</dbReference>
<dbReference type="Proteomes" id="UP001529235">
    <property type="component" value="Unassembled WGS sequence"/>
</dbReference>
<dbReference type="CDD" id="cd05008">
    <property type="entry name" value="SIS_GlmS_GlmD_1"/>
    <property type="match status" value="1"/>
</dbReference>
<comment type="catalytic activity">
    <reaction evidence="1 11">
        <text>D-fructose 6-phosphate + L-glutamine = D-glucosamine 6-phosphate + L-glutamate</text>
        <dbReference type="Rhea" id="RHEA:13237"/>
        <dbReference type="ChEBI" id="CHEBI:29985"/>
        <dbReference type="ChEBI" id="CHEBI:58359"/>
        <dbReference type="ChEBI" id="CHEBI:58725"/>
        <dbReference type="ChEBI" id="CHEBI:61527"/>
        <dbReference type="EC" id="2.6.1.16"/>
    </reaction>
</comment>
<dbReference type="HAMAP" id="MF_00164">
    <property type="entry name" value="GlmS"/>
    <property type="match status" value="1"/>
</dbReference>
<dbReference type="InterPro" id="IPR017932">
    <property type="entry name" value="GATase_2_dom"/>
</dbReference>
<feature type="active site" description="Nucleophile; for GATase activity" evidence="11">
    <location>
        <position position="6"/>
    </location>
</feature>
<comment type="subunit">
    <text evidence="11">Homodimer.</text>
</comment>
<name>A0ABD4Z7F2_9CREN</name>
<dbReference type="PANTHER" id="PTHR10937">
    <property type="entry name" value="GLUCOSAMINE--FRUCTOSE-6-PHOSPHATE AMINOTRANSFERASE, ISOMERIZING"/>
    <property type="match status" value="1"/>
</dbReference>
<dbReference type="NCBIfam" id="NF001484">
    <property type="entry name" value="PRK00331.1"/>
    <property type="match status" value="1"/>
</dbReference>
<dbReference type="EMBL" id="JASNVW010000003">
    <property type="protein sequence ID" value="MDK6028932.1"/>
    <property type="molecule type" value="Genomic_DNA"/>
</dbReference>
<comment type="subcellular location">
    <subcellularLocation>
        <location evidence="2 11">Cytoplasm</location>
    </subcellularLocation>
</comment>
<evidence type="ECO:0000256" key="1">
    <source>
        <dbReference type="ARBA" id="ARBA00001031"/>
    </source>
</evidence>
<comment type="function">
    <text evidence="10 11">Catalyzes the first step in hexosamine metabolism, converting fructose-6P into glucosamine-6P using glutamine as a nitrogen source.</text>
</comment>
<keyword evidence="5 11" id="KW-0963">Cytoplasm</keyword>
<feature type="domain" description="Glutamine amidotransferase type-2" evidence="12">
    <location>
        <begin position="6"/>
        <end position="230"/>
    </location>
</feature>
<protein>
    <recommendedName>
        <fullName evidence="4 11">Glutamine--fructose-6-phosphate aminotransferase [isomerizing]</fullName>
        <ecNumber evidence="3 11">2.6.1.16</ecNumber>
    </recommendedName>
    <alternativeName>
        <fullName evidence="11">D-fructose-6-phosphate amidotransferase</fullName>
    </alternativeName>
    <alternativeName>
        <fullName evidence="11">GFAT</fullName>
    </alternativeName>
    <alternativeName>
        <fullName evidence="11">Glucosamine-6-phosphate synthase</fullName>
    </alternativeName>
    <alternativeName>
        <fullName evidence="11">Hexosephosphate aminotransferase</fullName>
    </alternativeName>
    <alternativeName>
        <fullName evidence="11">L-glutamine--D-fructose-6-phosphate amidotransferase</fullName>
    </alternativeName>
</protein>
<evidence type="ECO:0000259" key="12">
    <source>
        <dbReference type="PROSITE" id="PS51278"/>
    </source>
</evidence>
<dbReference type="PROSITE" id="PS51278">
    <property type="entry name" value="GATASE_TYPE_2"/>
    <property type="match status" value="1"/>
</dbReference>
<dbReference type="RefSeq" id="WP_285273916.1">
    <property type="nucleotide sequence ID" value="NZ_JASNVW010000003.1"/>
</dbReference>
<dbReference type="InterPro" id="IPR035466">
    <property type="entry name" value="GlmS/AgaS_SIS"/>
</dbReference>
<evidence type="ECO:0000256" key="4">
    <source>
        <dbReference type="ARBA" id="ARBA00016090"/>
    </source>
</evidence>
<dbReference type="CDD" id="cd05009">
    <property type="entry name" value="SIS_GlmS_GlmD_2"/>
    <property type="match status" value="1"/>
</dbReference>
<dbReference type="InterPro" id="IPR035490">
    <property type="entry name" value="GlmS/FrlB_SIS"/>
</dbReference>
<sequence length="617" mass="67510">MGKALCGIIGVVKKASGSSISINCVEILRQGLKKLEYRGYDSAGIAVISQNSIVVIKDVGVVDKLFNSSELLSIEASVGIGHTRWATHGKPSKNNAHPHMDCSKRIAIAHNGIIENYIDLKNFLLANGHTFSSETDSEVIAHLIEHFKKSGMKTFNAFKKAVSMLRGSYAIVAIDADEPNKIFFARNVSPLIIGVGEEADFVSSDIAAFIRFANRVIVLNDGELGFISPNTVHIETLSGVVVDVYNRLKIVDSFMQDVEKGGYPHYMLKEIMEQPYALAQTFSSLQTQDLSEVLKILENARRIYVVAAGTSYHASLLGAIAFRRFLGVDAEALISSEFRVVSRVVKWGDVVIGVSQSGETIDTLLALREARERGAKTVAIVNNPFSTIARESDYVVSMRAGPEIAVAATKTFTSQVLTLLYIIAKLAEKSSAINVDSKAMIHGIKMSYEIAEKALSVSQGKAMAVANKLFQKHSAYYLGRVFGVPIAMEGALKLKEIAYIHAEAYPAGESKHGPIALVDKDYPVIFIYIGFLDELIEGNIEEMKAREAWIATIAPENMVRGSIEKYSNVVIEMPRAPLETRLITYAIPLQLIAYYTATLKGLDPDKPRNLAKTVTVI</sequence>
<keyword evidence="15" id="KW-1185">Reference proteome</keyword>
<dbReference type="FunFam" id="3.40.50.10490:FF:000001">
    <property type="entry name" value="Glutamine--fructose-6-phosphate aminotransferase [isomerizing]"/>
    <property type="match status" value="1"/>
</dbReference>
<keyword evidence="6 11" id="KW-0032">Aminotransferase</keyword>
<dbReference type="NCBIfam" id="TIGR01135">
    <property type="entry name" value="glmS"/>
    <property type="match status" value="1"/>
</dbReference>
<feature type="domain" description="SIS" evidence="13">
    <location>
        <begin position="293"/>
        <end position="432"/>
    </location>
</feature>
<evidence type="ECO:0000259" key="13">
    <source>
        <dbReference type="PROSITE" id="PS51464"/>
    </source>
</evidence>
<evidence type="ECO:0000256" key="6">
    <source>
        <dbReference type="ARBA" id="ARBA00022576"/>
    </source>
</evidence>
<dbReference type="InterPro" id="IPR005855">
    <property type="entry name" value="GFAT"/>
</dbReference>
<keyword evidence="8" id="KW-0677">Repeat</keyword>
<dbReference type="SUPFAM" id="SSF56235">
    <property type="entry name" value="N-terminal nucleophile aminohydrolases (Ntn hydrolases)"/>
    <property type="match status" value="1"/>
</dbReference>
<evidence type="ECO:0000256" key="5">
    <source>
        <dbReference type="ARBA" id="ARBA00022490"/>
    </source>
</evidence>
<organism evidence="14 15">
    <name type="scientific">Ignisphaera cupida</name>
    <dbReference type="NCBI Taxonomy" id="3050454"/>
    <lineage>
        <taxon>Archaea</taxon>
        <taxon>Thermoproteota</taxon>
        <taxon>Thermoprotei</taxon>
        <taxon>Desulfurococcales</taxon>
        <taxon>Desulfurococcaceae</taxon>
        <taxon>Ignisphaera</taxon>
    </lineage>
</organism>
<dbReference type="EC" id="2.6.1.16" evidence="3 11"/>
<reference evidence="14 15" key="1">
    <citation type="submission" date="2023-05" db="EMBL/GenBank/DDBJ databases">
        <title>A new hyperthermophilic archaea 'Ignisphaera cupida' sp. nov. and description of the family 'Ignisphaeraceae' fam. nov.</title>
        <authorList>
            <person name="Podosokorskaya O.A."/>
            <person name="Elcheninov A.G."/>
            <person name="Klukina A."/>
            <person name="Merkel A.Y."/>
        </authorList>
    </citation>
    <scope>NUCLEOTIDE SEQUENCE [LARGE SCALE GENOMIC DNA]</scope>
    <source>
        <strain evidence="14 15">4213-co</strain>
    </source>
</reference>
<dbReference type="InterPro" id="IPR046348">
    <property type="entry name" value="SIS_dom_sf"/>
</dbReference>
<dbReference type="AlphaFoldDB" id="A0ABD4Z7F2"/>
<evidence type="ECO:0000256" key="8">
    <source>
        <dbReference type="ARBA" id="ARBA00022737"/>
    </source>
</evidence>
<gene>
    <name evidence="11 14" type="primary">glmS</name>
    <name evidence="14" type="ORF">QPL79_06110</name>
</gene>
<dbReference type="InterPro" id="IPR001347">
    <property type="entry name" value="SIS_dom"/>
</dbReference>
<evidence type="ECO:0000256" key="10">
    <source>
        <dbReference type="ARBA" id="ARBA00055466"/>
    </source>
</evidence>
<dbReference type="GO" id="GO:0004360">
    <property type="term" value="F:glutamine-fructose-6-phosphate transaminase (isomerizing) activity"/>
    <property type="evidence" value="ECO:0007669"/>
    <property type="project" value="UniProtKB-UniRule"/>
</dbReference>
<comment type="caution">
    <text evidence="11">Lacks conserved residue(s) required for the propagation of feature annotation.</text>
</comment>
<dbReference type="FunFam" id="3.60.20.10:FF:000006">
    <property type="entry name" value="Glutamine--fructose-6-phosphate aminotransferase [isomerizing]"/>
    <property type="match status" value="1"/>
</dbReference>
<evidence type="ECO:0000256" key="3">
    <source>
        <dbReference type="ARBA" id="ARBA00012916"/>
    </source>
</evidence>
<dbReference type="PANTHER" id="PTHR10937:SF0">
    <property type="entry name" value="GLUTAMINE--FRUCTOSE-6-PHOSPHATE TRANSAMINASE (ISOMERIZING)"/>
    <property type="match status" value="1"/>
</dbReference>
<dbReference type="GO" id="GO:0005975">
    <property type="term" value="P:carbohydrate metabolic process"/>
    <property type="evidence" value="ECO:0007669"/>
    <property type="project" value="UniProtKB-UniRule"/>
</dbReference>